<evidence type="ECO:0000256" key="1">
    <source>
        <dbReference type="ARBA" id="ARBA00022729"/>
    </source>
</evidence>
<dbReference type="GO" id="GO:0042834">
    <property type="term" value="F:peptidoglycan binding"/>
    <property type="evidence" value="ECO:0007669"/>
    <property type="project" value="InterPro"/>
</dbReference>
<dbReference type="Gene3D" id="2.40.40.10">
    <property type="entry name" value="RlpA-like domain"/>
    <property type="match status" value="1"/>
</dbReference>
<dbReference type="RefSeq" id="WP_113933937.1">
    <property type="nucleotide sequence ID" value="NZ_JACCEU010000008.1"/>
</dbReference>
<dbReference type="SUPFAM" id="SSF50685">
    <property type="entry name" value="Barwin-like endoglucanases"/>
    <property type="match status" value="1"/>
</dbReference>
<dbReference type="AlphaFoldDB" id="A0A366H850"/>
<dbReference type="CDD" id="cd22268">
    <property type="entry name" value="DPBB_RlpA-like"/>
    <property type="match status" value="1"/>
</dbReference>
<dbReference type="EC" id="4.2.2.-" evidence="4"/>
<dbReference type="OrthoDB" id="9779128at2"/>
<dbReference type="InterPro" id="IPR007730">
    <property type="entry name" value="SPOR-like_dom"/>
</dbReference>
<comment type="caution">
    <text evidence="9">The sequence shown here is derived from an EMBL/GenBank/DDBJ whole genome shotgun (WGS) entry which is preliminary data.</text>
</comment>
<sequence length="348" mass="36114">MIRARLLAAVAALCCAAILAGCGTSGSARRGGGYYQNDGPGTSSPDVDSIPDAVPRIETHSKSTLKPYVVFGKRYVPLSDEQPFRQVGTASWYGRQFHGNKTANGETYDMYAMTAAHPTLPIPSYARVTRASTGKSVIVRINDRGPFHSSRIMDLSYVAAAKLGLIGPGSGQVIVEAITNSDIARGSYGPRMAGNSAPAQPSRQAAPEPGPTTAAIPAASATAPDDALSVLSGEASDGGTESLLPDAAPTLAASSALPVETVTEQGSGTQSIYLQFGAFSAIENAQSLAQKLNQALAQSESGRVQVQNSGQLYKVQMGPYASRTEAVNAAWRIQQQTGTQPSLAVAAR</sequence>
<dbReference type="GO" id="GO:0008932">
    <property type="term" value="F:lytic endotransglycosylase activity"/>
    <property type="evidence" value="ECO:0007669"/>
    <property type="project" value="UniProtKB-UniRule"/>
</dbReference>
<keyword evidence="4 9" id="KW-0449">Lipoprotein</keyword>
<feature type="region of interest" description="Disordered" evidence="6">
    <location>
        <begin position="189"/>
        <end position="214"/>
    </location>
</feature>
<keyword evidence="4" id="KW-1003">Cell membrane</keyword>
<keyword evidence="4" id="KW-0472">Membrane</keyword>
<feature type="compositionally biased region" description="Low complexity" evidence="6">
    <location>
        <begin position="196"/>
        <end position="214"/>
    </location>
</feature>
<evidence type="ECO:0000259" key="8">
    <source>
        <dbReference type="PROSITE" id="PS51724"/>
    </source>
</evidence>
<evidence type="ECO:0000256" key="4">
    <source>
        <dbReference type="HAMAP-Rule" id="MF_02071"/>
    </source>
</evidence>
<keyword evidence="3 4" id="KW-0961">Cell wall biogenesis/degradation</keyword>
<dbReference type="SUPFAM" id="SSF110997">
    <property type="entry name" value="Sporulation related repeat"/>
    <property type="match status" value="1"/>
</dbReference>
<evidence type="ECO:0000256" key="2">
    <source>
        <dbReference type="ARBA" id="ARBA00023239"/>
    </source>
</evidence>
<protein>
    <recommendedName>
        <fullName evidence="4">Endolytic peptidoglycan transglycosylase RlpA</fullName>
        <ecNumber evidence="4">4.2.2.-</ecNumber>
    </recommendedName>
</protein>
<evidence type="ECO:0000256" key="6">
    <source>
        <dbReference type="SAM" id="MobiDB-lite"/>
    </source>
</evidence>
<accession>A0A366H850</accession>
<keyword evidence="1 7" id="KW-0732">Signal</keyword>
<dbReference type="InterPro" id="IPR009009">
    <property type="entry name" value="RlpA-like_DPBB"/>
</dbReference>
<dbReference type="InterPro" id="IPR012997">
    <property type="entry name" value="RplA"/>
</dbReference>
<comment type="subcellular location">
    <subcellularLocation>
        <location evidence="4">Cell membrane</location>
        <topology evidence="4">Lipid-anchor</topology>
    </subcellularLocation>
</comment>
<dbReference type="NCBIfam" id="TIGR00413">
    <property type="entry name" value="rlpA"/>
    <property type="match status" value="1"/>
</dbReference>
<keyword evidence="4" id="KW-0564">Palmitate</keyword>
<feature type="signal peptide" evidence="7">
    <location>
        <begin position="1"/>
        <end position="20"/>
    </location>
</feature>
<dbReference type="GO" id="GO:0005886">
    <property type="term" value="C:plasma membrane"/>
    <property type="evidence" value="ECO:0007669"/>
    <property type="project" value="UniProtKB-SubCell"/>
</dbReference>
<comment type="similarity">
    <text evidence="4 5">Belongs to the RlpA family.</text>
</comment>
<dbReference type="Pfam" id="PF03330">
    <property type="entry name" value="DPBB_1"/>
    <property type="match status" value="1"/>
</dbReference>
<dbReference type="InterPro" id="IPR034718">
    <property type="entry name" value="RlpA"/>
</dbReference>
<comment type="function">
    <text evidence="4">Lytic transglycosylase with a strong preference for naked glycan strands that lack stem peptides.</text>
</comment>
<evidence type="ECO:0000313" key="9">
    <source>
        <dbReference type="EMBL" id="RBP38382.1"/>
    </source>
</evidence>
<reference evidence="9 10" key="1">
    <citation type="submission" date="2018-06" db="EMBL/GenBank/DDBJ databases">
        <title>Genomic Encyclopedia of Type Strains, Phase IV (KMG-IV): sequencing the most valuable type-strain genomes for metagenomic binning, comparative biology and taxonomic classification.</title>
        <authorList>
            <person name="Goeker M."/>
        </authorList>
    </citation>
    <scope>NUCLEOTIDE SEQUENCE [LARGE SCALE GENOMIC DNA]</scope>
    <source>
        <strain evidence="9 10">DSM 25520</strain>
    </source>
</reference>
<dbReference type="InterPro" id="IPR036908">
    <property type="entry name" value="RlpA-like_sf"/>
</dbReference>
<organism evidence="9 10">
    <name type="scientific">Eoetvoesiella caeni</name>
    <dbReference type="NCBI Taxonomy" id="645616"/>
    <lineage>
        <taxon>Bacteria</taxon>
        <taxon>Pseudomonadati</taxon>
        <taxon>Pseudomonadota</taxon>
        <taxon>Betaproteobacteria</taxon>
        <taxon>Burkholderiales</taxon>
        <taxon>Alcaligenaceae</taxon>
        <taxon>Eoetvoesiella</taxon>
    </lineage>
</organism>
<dbReference type="PROSITE" id="PS51724">
    <property type="entry name" value="SPOR"/>
    <property type="match status" value="1"/>
</dbReference>
<dbReference type="GO" id="GO:0000270">
    <property type="term" value="P:peptidoglycan metabolic process"/>
    <property type="evidence" value="ECO:0007669"/>
    <property type="project" value="UniProtKB-UniRule"/>
</dbReference>
<dbReference type="PANTHER" id="PTHR34183:SF1">
    <property type="entry name" value="ENDOLYTIC PEPTIDOGLYCAN TRANSGLYCOSYLASE RLPA"/>
    <property type="match status" value="1"/>
</dbReference>
<dbReference type="GO" id="GO:0071555">
    <property type="term" value="P:cell wall organization"/>
    <property type="evidence" value="ECO:0007669"/>
    <property type="project" value="UniProtKB-KW"/>
</dbReference>
<dbReference type="PROSITE" id="PS51257">
    <property type="entry name" value="PROKAR_LIPOPROTEIN"/>
    <property type="match status" value="1"/>
</dbReference>
<evidence type="ECO:0000313" key="10">
    <source>
        <dbReference type="Proteomes" id="UP000253628"/>
    </source>
</evidence>
<proteinExistence type="inferred from homology"/>
<dbReference type="PANTHER" id="PTHR34183">
    <property type="entry name" value="ENDOLYTIC PEPTIDOGLYCAN TRANSGLYCOSYLASE RLPA"/>
    <property type="match status" value="1"/>
</dbReference>
<evidence type="ECO:0000256" key="7">
    <source>
        <dbReference type="SAM" id="SignalP"/>
    </source>
</evidence>
<feature type="domain" description="SPOR" evidence="8">
    <location>
        <begin position="266"/>
        <end position="346"/>
    </location>
</feature>
<keyword evidence="10" id="KW-1185">Reference proteome</keyword>
<evidence type="ECO:0000256" key="3">
    <source>
        <dbReference type="ARBA" id="ARBA00023316"/>
    </source>
</evidence>
<dbReference type="Pfam" id="PF05036">
    <property type="entry name" value="SPOR"/>
    <property type="match status" value="1"/>
</dbReference>
<dbReference type="InterPro" id="IPR036680">
    <property type="entry name" value="SPOR-like_sf"/>
</dbReference>
<name>A0A366H850_9BURK</name>
<dbReference type="FunFam" id="2.40.40.10:FF:000003">
    <property type="entry name" value="Endolytic peptidoglycan transglycosylase RlpA"/>
    <property type="match status" value="1"/>
</dbReference>
<feature type="chain" id="PRO_5017095474" description="Endolytic peptidoglycan transglycosylase RlpA" evidence="7">
    <location>
        <begin position="21"/>
        <end position="348"/>
    </location>
</feature>
<keyword evidence="2 4" id="KW-0456">Lyase</keyword>
<gene>
    <name evidence="4" type="primary">rlpA</name>
    <name evidence="9" type="ORF">DFR37_107146</name>
</gene>
<dbReference type="Gene3D" id="3.30.70.1070">
    <property type="entry name" value="Sporulation related repeat"/>
    <property type="match status" value="1"/>
</dbReference>
<evidence type="ECO:0000256" key="5">
    <source>
        <dbReference type="RuleBase" id="RU003495"/>
    </source>
</evidence>
<dbReference type="Proteomes" id="UP000253628">
    <property type="component" value="Unassembled WGS sequence"/>
</dbReference>
<dbReference type="HAMAP" id="MF_02071">
    <property type="entry name" value="RlpA"/>
    <property type="match status" value="1"/>
</dbReference>
<dbReference type="EMBL" id="QNRQ01000007">
    <property type="protein sequence ID" value="RBP38382.1"/>
    <property type="molecule type" value="Genomic_DNA"/>
</dbReference>